<gene>
    <name evidence="2" type="ORF">EX30DRAFT_120382</name>
</gene>
<feature type="compositionally biased region" description="Basic residues" evidence="1">
    <location>
        <begin position="1"/>
        <end position="14"/>
    </location>
</feature>
<organism evidence="2 3">
    <name type="scientific">Ascodesmis nigricans</name>
    <dbReference type="NCBI Taxonomy" id="341454"/>
    <lineage>
        <taxon>Eukaryota</taxon>
        <taxon>Fungi</taxon>
        <taxon>Dikarya</taxon>
        <taxon>Ascomycota</taxon>
        <taxon>Pezizomycotina</taxon>
        <taxon>Pezizomycetes</taxon>
        <taxon>Pezizales</taxon>
        <taxon>Ascodesmidaceae</taxon>
        <taxon>Ascodesmis</taxon>
    </lineage>
</organism>
<feature type="region of interest" description="Disordered" evidence="1">
    <location>
        <begin position="1"/>
        <end position="21"/>
    </location>
</feature>
<feature type="region of interest" description="Disordered" evidence="1">
    <location>
        <begin position="184"/>
        <end position="394"/>
    </location>
</feature>
<feature type="compositionally biased region" description="Pro residues" evidence="1">
    <location>
        <begin position="356"/>
        <end position="369"/>
    </location>
</feature>
<keyword evidence="3" id="KW-1185">Reference proteome</keyword>
<feature type="compositionally biased region" description="Basic and acidic residues" evidence="1">
    <location>
        <begin position="202"/>
        <end position="236"/>
    </location>
</feature>
<evidence type="ECO:0000313" key="2">
    <source>
        <dbReference type="EMBL" id="TGZ78980.1"/>
    </source>
</evidence>
<evidence type="ECO:0000313" key="3">
    <source>
        <dbReference type="Proteomes" id="UP000298138"/>
    </source>
</evidence>
<feature type="compositionally biased region" description="Low complexity" evidence="1">
    <location>
        <begin position="136"/>
        <end position="145"/>
    </location>
</feature>
<dbReference type="InParanoid" id="A0A4S2MP95"/>
<dbReference type="PANTHER" id="PTHR40625">
    <property type="entry name" value="GTP-BINDING PROTEIN ESDC-RELATED"/>
    <property type="match status" value="1"/>
</dbReference>
<dbReference type="InterPro" id="IPR013783">
    <property type="entry name" value="Ig-like_fold"/>
</dbReference>
<dbReference type="Gene3D" id="2.60.40.10">
    <property type="entry name" value="Immunoglobulins"/>
    <property type="match status" value="1"/>
</dbReference>
<reference evidence="2 3" key="1">
    <citation type="submission" date="2019-04" db="EMBL/GenBank/DDBJ databases">
        <title>Comparative genomics and transcriptomics to analyze fruiting body development in filamentous ascomycetes.</title>
        <authorList>
            <consortium name="DOE Joint Genome Institute"/>
            <person name="Lutkenhaus R."/>
            <person name="Traeger S."/>
            <person name="Breuer J."/>
            <person name="Kuo A."/>
            <person name="Lipzen A."/>
            <person name="Pangilinan J."/>
            <person name="Dilworth D."/>
            <person name="Sandor L."/>
            <person name="Poggeler S."/>
            <person name="Barry K."/>
            <person name="Grigoriev I.V."/>
            <person name="Nowrousian M."/>
        </authorList>
    </citation>
    <scope>NUCLEOTIDE SEQUENCE [LARGE SCALE GENOMIC DNA]</scope>
    <source>
        <strain evidence="2 3">CBS 389.68</strain>
    </source>
</reference>
<dbReference type="AlphaFoldDB" id="A0A4S2MP95"/>
<feature type="compositionally biased region" description="Pro residues" evidence="1">
    <location>
        <begin position="277"/>
        <end position="291"/>
    </location>
</feature>
<evidence type="ECO:0008006" key="4">
    <source>
        <dbReference type="Google" id="ProtNLM"/>
    </source>
</evidence>
<dbReference type="PANTHER" id="PTHR40625:SF2">
    <property type="entry name" value="GTP-BINDING PROTEIN ESDC"/>
    <property type="match status" value="1"/>
</dbReference>
<sequence length="463" mass="51674">MSSHDHPHRHHSHSHDHQQQRVHVNFRLSLPRPTYAHSVCLYGSWDGFTNPLVMEQDRRVSRTLWKGLYTRDGGLRMGGVYEYYFVIDNHRIIPDPASPGDEVMIDEHGRRYSRLQVPVLAPSNPLLSPNESRRGSAASAPAAAPHVVDGNSDHQRRAHARVMSDPTAARNLDFGYVPAGIEPVRRRGSGRGGMKTSAEMEMEQREMEQREMEQRGKREQREMREHRQQREQDARKKLSSLARGTSKLRRMGSKAMMRFVNPQQQSNTTTTSTHDTNPPPLPPPPPPPPPPDTHHDPADTTNASPPKRRRWLGGFTWPRSHPAQDAVYPSSPVPGTTSAASSTATTATRRSSKTPPAGPRPSPLLPPLRVPSSDINDEARHGRCAGSTADGSERMERLHTEGDDVGDIADDMAELFGYLEHAGSEERERVRGAGHNRERVFMGRVLCCGTLCEMVDWSAVHDG</sequence>
<accession>A0A4S2MP95</accession>
<feature type="compositionally biased region" description="Low complexity" evidence="1">
    <location>
        <begin position="261"/>
        <end position="276"/>
    </location>
</feature>
<dbReference type="Proteomes" id="UP000298138">
    <property type="component" value="Unassembled WGS sequence"/>
</dbReference>
<dbReference type="EMBL" id="ML220135">
    <property type="protein sequence ID" value="TGZ78980.1"/>
    <property type="molecule type" value="Genomic_DNA"/>
</dbReference>
<dbReference type="STRING" id="341454.A0A4S2MP95"/>
<dbReference type="OrthoDB" id="5422351at2759"/>
<protein>
    <recommendedName>
        <fullName evidence="4">AMP-activated protein kinase glycogen-binding domain-containing protein</fullName>
    </recommendedName>
</protein>
<name>A0A4S2MP95_9PEZI</name>
<proteinExistence type="predicted"/>
<evidence type="ECO:0000256" key="1">
    <source>
        <dbReference type="SAM" id="MobiDB-lite"/>
    </source>
</evidence>
<feature type="compositionally biased region" description="Low complexity" evidence="1">
    <location>
        <begin position="329"/>
        <end position="355"/>
    </location>
</feature>
<feature type="region of interest" description="Disordered" evidence="1">
    <location>
        <begin position="123"/>
        <end position="153"/>
    </location>
</feature>